<feature type="transmembrane region" description="Helical" evidence="1">
    <location>
        <begin position="29"/>
        <end position="47"/>
    </location>
</feature>
<sequence>MTVKDKDKKREVKADYTNLIPALEEASKLSISFVFFPVVFLLIGVWLDKKFNTIPVFILVSIIIGFLIFAFQAWRAIKKVRQEK</sequence>
<evidence type="ECO:0000313" key="3">
    <source>
        <dbReference type="Proteomes" id="UP000034081"/>
    </source>
</evidence>
<dbReference type="InterPro" id="IPR032820">
    <property type="entry name" value="ATPase_put"/>
</dbReference>
<dbReference type="Proteomes" id="UP000034081">
    <property type="component" value="Unassembled WGS sequence"/>
</dbReference>
<accession>A0A0G0NK21</accession>
<gene>
    <name evidence="2" type="ORF">UT08_C0001G0105</name>
</gene>
<evidence type="ECO:0008006" key="4">
    <source>
        <dbReference type="Google" id="ProtNLM"/>
    </source>
</evidence>
<keyword evidence="1" id="KW-1133">Transmembrane helix</keyword>
<proteinExistence type="predicted"/>
<dbReference type="STRING" id="1618570.UT08_C0001G0105"/>
<keyword evidence="1" id="KW-0812">Transmembrane</keyword>
<evidence type="ECO:0000313" key="2">
    <source>
        <dbReference type="EMBL" id="KKQ86239.1"/>
    </source>
</evidence>
<organism evidence="2 3">
    <name type="scientific">Candidatus Woesebacteria bacterium GW2011_GWB1_38_8</name>
    <dbReference type="NCBI Taxonomy" id="1618570"/>
    <lineage>
        <taxon>Bacteria</taxon>
        <taxon>Candidatus Woeseibacteriota</taxon>
    </lineage>
</organism>
<dbReference type="AlphaFoldDB" id="A0A0G0NK21"/>
<evidence type="ECO:0000256" key="1">
    <source>
        <dbReference type="SAM" id="Phobius"/>
    </source>
</evidence>
<reference evidence="2 3" key="1">
    <citation type="journal article" date="2015" name="Nature">
        <title>rRNA introns, odd ribosomes, and small enigmatic genomes across a large radiation of phyla.</title>
        <authorList>
            <person name="Brown C.T."/>
            <person name="Hug L.A."/>
            <person name="Thomas B.C."/>
            <person name="Sharon I."/>
            <person name="Castelle C.J."/>
            <person name="Singh A."/>
            <person name="Wilkins M.J."/>
            <person name="Williams K.H."/>
            <person name="Banfield J.F."/>
        </authorList>
    </citation>
    <scope>NUCLEOTIDE SEQUENCE [LARGE SCALE GENOMIC DNA]</scope>
</reference>
<keyword evidence="1" id="KW-0472">Membrane</keyword>
<feature type="transmembrane region" description="Helical" evidence="1">
    <location>
        <begin position="53"/>
        <end position="74"/>
    </location>
</feature>
<name>A0A0G0NK21_9BACT</name>
<dbReference type="Pfam" id="PF09527">
    <property type="entry name" value="ATPase_gene1"/>
    <property type="match status" value="1"/>
</dbReference>
<protein>
    <recommendedName>
        <fullName evidence="4">ATP synthase protein I</fullName>
    </recommendedName>
</protein>
<comment type="caution">
    <text evidence="2">The sequence shown here is derived from an EMBL/GenBank/DDBJ whole genome shotgun (WGS) entry which is preliminary data.</text>
</comment>
<dbReference type="EMBL" id="LBVL01000001">
    <property type="protein sequence ID" value="KKQ86239.1"/>
    <property type="molecule type" value="Genomic_DNA"/>
</dbReference>